<dbReference type="Proteomes" id="UP001317322">
    <property type="component" value="Chromosome"/>
</dbReference>
<dbReference type="GO" id="GO:0016787">
    <property type="term" value="F:hydrolase activity"/>
    <property type="evidence" value="ECO:0007669"/>
    <property type="project" value="UniProtKB-KW"/>
</dbReference>
<feature type="transmembrane region" description="Helical" evidence="1">
    <location>
        <begin position="77"/>
        <end position="100"/>
    </location>
</feature>
<evidence type="ECO:0000259" key="2">
    <source>
        <dbReference type="Pfam" id="PF12695"/>
    </source>
</evidence>
<keyword evidence="4" id="KW-1185">Reference proteome</keyword>
<gene>
    <name evidence="3" type="ORF">NP075_15945</name>
</gene>
<protein>
    <submittedName>
        <fullName evidence="3">Alpha/beta hydrolase</fullName>
    </submittedName>
</protein>
<evidence type="ECO:0000256" key="1">
    <source>
        <dbReference type="SAM" id="Phobius"/>
    </source>
</evidence>
<dbReference type="Gene3D" id="3.40.50.1820">
    <property type="entry name" value="alpha/beta hydrolase"/>
    <property type="match status" value="1"/>
</dbReference>
<sequence length="323" mass="32265">MTSAPSVTAGLVARAVVGLALLAAPAWVVAAAGDAVGHQHRSLAALLVVSALAGVLTLVRVVVLARRGPAPDAGRRVLRRAGAVAGYALLVVLAGAAAWLRPFPATPDALAALVPDAAVDVVEEDGWYALVPRDAGPVGLVYTPGARVDVRASAAVLRPLAEAGYPVVVLRPPLGIALTAPDAPAAAMDAFAEVDRWVVGGHSLGGVAAARYAADHGDDVAGLLLHASYPMADMSDADLQVTSVWASDDGLTTPADIAASRALLPAGTTFVEVDGGVHAFFADYGAQPGDGQPTVGRAQAQAVIGSADLDLMARVAGTDGAAG</sequence>
<keyword evidence="1" id="KW-0472">Membrane</keyword>
<dbReference type="SUPFAM" id="SSF53474">
    <property type="entry name" value="alpha/beta-Hydrolases"/>
    <property type="match status" value="1"/>
</dbReference>
<dbReference type="InterPro" id="IPR029059">
    <property type="entry name" value="AB_hydrolase_5"/>
</dbReference>
<reference evidence="3 4" key="1">
    <citation type="submission" date="2022-07" db="EMBL/GenBank/DDBJ databases">
        <title>Novel species in genus cellulomonas.</title>
        <authorList>
            <person name="Ye L."/>
        </authorList>
    </citation>
    <scope>NUCLEOTIDE SEQUENCE [LARGE SCALE GENOMIC DNA]</scope>
    <source>
        <strain evidence="4">zg-Y908</strain>
    </source>
</reference>
<evidence type="ECO:0000313" key="3">
    <source>
        <dbReference type="EMBL" id="UUI64591.1"/>
    </source>
</evidence>
<accession>A0ABY5K2C8</accession>
<evidence type="ECO:0000313" key="4">
    <source>
        <dbReference type="Proteomes" id="UP001317322"/>
    </source>
</evidence>
<keyword evidence="1" id="KW-0812">Transmembrane</keyword>
<organism evidence="3 4">
    <name type="scientific">Cellulomonas wangsupingiae</name>
    <dbReference type="NCBI Taxonomy" id="2968085"/>
    <lineage>
        <taxon>Bacteria</taxon>
        <taxon>Bacillati</taxon>
        <taxon>Actinomycetota</taxon>
        <taxon>Actinomycetes</taxon>
        <taxon>Micrococcales</taxon>
        <taxon>Cellulomonadaceae</taxon>
        <taxon>Cellulomonas</taxon>
    </lineage>
</organism>
<keyword evidence="1" id="KW-1133">Transmembrane helix</keyword>
<dbReference type="RefSeq" id="WP_227566024.1">
    <property type="nucleotide sequence ID" value="NZ_CP101989.1"/>
</dbReference>
<name>A0ABY5K2C8_9CELL</name>
<feature type="transmembrane region" description="Helical" evidence="1">
    <location>
        <begin position="41"/>
        <end position="65"/>
    </location>
</feature>
<feature type="domain" description="Alpha/beta hydrolase fold-5" evidence="2">
    <location>
        <begin position="140"/>
        <end position="299"/>
    </location>
</feature>
<proteinExistence type="predicted"/>
<dbReference type="EMBL" id="CP101989">
    <property type="protein sequence ID" value="UUI64591.1"/>
    <property type="molecule type" value="Genomic_DNA"/>
</dbReference>
<dbReference type="Pfam" id="PF12695">
    <property type="entry name" value="Abhydrolase_5"/>
    <property type="match status" value="1"/>
</dbReference>
<dbReference type="InterPro" id="IPR029058">
    <property type="entry name" value="AB_hydrolase_fold"/>
</dbReference>
<keyword evidence="3" id="KW-0378">Hydrolase</keyword>